<evidence type="ECO:0000313" key="3">
    <source>
        <dbReference type="Proteomes" id="UP000094527"/>
    </source>
</evidence>
<name>A0A1D2MKC3_ORCCI</name>
<keyword evidence="1" id="KW-1133">Transmembrane helix</keyword>
<dbReference type="EMBL" id="LJIJ01000990">
    <property type="protein sequence ID" value="ODM93433.1"/>
    <property type="molecule type" value="Genomic_DNA"/>
</dbReference>
<reference evidence="2 3" key="1">
    <citation type="journal article" date="2016" name="Genome Biol. Evol.">
        <title>Gene Family Evolution Reflects Adaptation to Soil Environmental Stressors in the Genome of the Collembolan Orchesella cincta.</title>
        <authorList>
            <person name="Faddeeva-Vakhrusheva A."/>
            <person name="Derks M.F."/>
            <person name="Anvar S.Y."/>
            <person name="Agamennone V."/>
            <person name="Suring W."/>
            <person name="Smit S."/>
            <person name="van Straalen N.M."/>
            <person name="Roelofs D."/>
        </authorList>
    </citation>
    <scope>NUCLEOTIDE SEQUENCE [LARGE SCALE GENOMIC DNA]</scope>
    <source>
        <tissue evidence="2">Mixed pool</tissue>
    </source>
</reference>
<keyword evidence="3" id="KW-1185">Reference proteome</keyword>
<sequence>MQDPNEAPDLGAEAGKEPVVQCGGKIACILGKWEVKREKSLLEKIQLFTNWGFLFSVLWACWDWRQNCENYINTWITLNIKIHAFCYPAMEHVSAFLQGGSVIYLLSLSSVNCGKRSSKSVCQSELIANGFSKNETDQIFMTVEGYAVLMKYFNRELVYKIEDVCKTFSNLIVAFAMGYFVWAAEADVYLEIWRFVNSILKIGFIDWAIFQLIVTVCKGCFMFWAIFKFIVAIVNYNTAASNAKAADEQWNCFLNGNEGKKLGGSLEPIVASSIVIEKETSV</sequence>
<organism evidence="2 3">
    <name type="scientific">Orchesella cincta</name>
    <name type="common">Springtail</name>
    <name type="synonym">Podura cincta</name>
    <dbReference type="NCBI Taxonomy" id="48709"/>
    <lineage>
        <taxon>Eukaryota</taxon>
        <taxon>Metazoa</taxon>
        <taxon>Ecdysozoa</taxon>
        <taxon>Arthropoda</taxon>
        <taxon>Hexapoda</taxon>
        <taxon>Collembola</taxon>
        <taxon>Entomobryomorpha</taxon>
        <taxon>Entomobryoidea</taxon>
        <taxon>Orchesellidae</taxon>
        <taxon>Orchesellinae</taxon>
        <taxon>Orchesella</taxon>
    </lineage>
</organism>
<dbReference type="Proteomes" id="UP000094527">
    <property type="component" value="Unassembled WGS sequence"/>
</dbReference>
<keyword evidence="1" id="KW-0812">Transmembrane</keyword>
<evidence type="ECO:0000256" key="1">
    <source>
        <dbReference type="SAM" id="Phobius"/>
    </source>
</evidence>
<dbReference type="AlphaFoldDB" id="A0A1D2MKC3"/>
<feature type="transmembrane region" description="Helical" evidence="1">
    <location>
        <begin position="164"/>
        <end position="184"/>
    </location>
</feature>
<keyword evidence="1" id="KW-0472">Membrane</keyword>
<accession>A0A1D2MKC3</accession>
<proteinExistence type="predicted"/>
<evidence type="ECO:0000313" key="2">
    <source>
        <dbReference type="EMBL" id="ODM93433.1"/>
    </source>
</evidence>
<gene>
    <name evidence="2" type="ORF">Ocin01_13248</name>
</gene>
<protein>
    <submittedName>
        <fullName evidence="2">Uncharacterized protein</fullName>
    </submittedName>
</protein>
<comment type="caution">
    <text evidence="2">The sequence shown here is derived from an EMBL/GenBank/DDBJ whole genome shotgun (WGS) entry which is preliminary data.</text>
</comment>
<feature type="transmembrane region" description="Helical" evidence="1">
    <location>
        <begin position="204"/>
        <end position="227"/>
    </location>
</feature>